<name>A0A9Q0YDY7_HOLLE</name>
<protein>
    <recommendedName>
        <fullName evidence="3">Ubiquitin-like protease family profile domain-containing protein</fullName>
    </recommendedName>
</protein>
<evidence type="ECO:0008006" key="3">
    <source>
        <dbReference type="Google" id="ProtNLM"/>
    </source>
</evidence>
<dbReference type="EMBL" id="JAIZAY010000503">
    <property type="protein sequence ID" value="KAJ8018252.1"/>
    <property type="molecule type" value="Genomic_DNA"/>
</dbReference>
<keyword evidence="2" id="KW-1185">Reference proteome</keyword>
<gene>
    <name evidence="1" type="ORF">HOLleu_43861</name>
</gene>
<comment type="caution">
    <text evidence="1">The sequence shown here is derived from an EMBL/GenBank/DDBJ whole genome shotgun (WGS) entry which is preliminary data.</text>
</comment>
<evidence type="ECO:0000313" key="2">
    <source>
        <dbReference type="Proteomes" id="UP001152320"/>
    </source>
</evidence>
<accession>A0A9Q0YDY7</accession>
<dbReference type="OrthoDB" id="10044509at2759"/>
<evidence type="ECO:0000313" key="1">
    <source>
        <dbReference type="EMBL" id="KAJ8018252.1"/>
    </source>
</evidence>
<dbReference type="AlphaFoldDB" id="A0A9Q0YDY7"/>
<organism evidence="1 2">
    <name type="scientific">Holothuria leucospilota</name>
    <name type="common">Black long sea cucumber</name>
    <name type="synonym">Mertensiothuria leucospilota</name>
    <dbReference type="NCBI Taxonomy" id="206669"/>
    <lineage>
        <taxon>Eukaryota</taxon>
        <taxon>Metazoa</taxon>
        <taxon>Echinodermata</taxon>
        <taxon>Eleutherozoa</taxon>
        <taxon>Echinozoa</taxon>
        <taxon>Holothuroidea</taxon>
        <taxon>Aspidochirotacea</taxon>
        <taxon>Aspidochirotida</taxon>
        <taxon>Holothuriidae</taxon>
        <taxon>Holothuria</taxon>
    </lineage>
</organism>
<reference evidence="1" key="1">
    <citation type="submission" date="2021-10" db="EMBL/GenBank/DDBJ databases">
        <title>Tropical sea cucumber genome reveals ecological adaptation and Cuvierian tubules defense mechanism.</title>
        <authorList>
            <person name="Chen T."/>
        </authorList>
    </citation>
    <scope>NUCLEOTIDE SEQUENCE</scope>
    <source>
        <strain evidence="1">Nanhai2018</strain>
        <tissue evidence="1">Muscle</tissue>
    </source>
</reference>
<sequence>MFMQTDKQENSNDCGVHSIANATALAFGEDPSEVTFLMNLKCGLTNSNALKIKGSKCFPTPKREEQKSLRSKNQNALQYIVLVECRHPVSNTNVKDAASGFIPNAKEKRKG</sequence>
<proteinExistence type="predicted"/>
<dbReference type="Proteomes" id="UP001152320">
    <property type="component" value="Unassembled WGS sequence"/>
</dbReference>